<proteinExistence type="predicted"/>
<evidence type="ECO:0000313" key="2">
    <source>
        <dbReference type="Proteomes" id="UP001055072"/>
    </source>
</evidence>
<comment type="caution">
    <text evidence="1">The sequence shown here is derived from an EMBL/GenBank/DDBJ whole genome shotgun (WGS) entry which is preliminary data.</text>
</comment>
<dbReference type="Proteomes" id="UP001055072">
    <property type="component" value="Unassembled WGS sequence"/>
</dbReference>
<keyword evidence="2" id="KW-1185">Reference proteome</keyword>
<reference evidence="1" key="1">
    <citation type="journal article" date="2021" name="Environ. Microbiol.">
        <title>Gene family expansions and transcriptome signatures uncover fungal adaptations to wood decay.</title>
        <authorList>
            <person name="Hage H."/>
            <person name="Miyauchi S."/>
            <person name="Viragh M."/>
            <person name="Drula E."/>
            <person name="Min B."/>
            <person name="Chaduli D."/>
            <person name="Navarro D."/>
            <person name="Favel A."/>
            <person name="Norest M."/>
            <person name="Lesage-Meessen L."/>
            <person name="Balint B."/>
            <person name="Merenyi Z."/>
            <person name="de Eugenio L."/>
            <person name="Morin E."/>
            <person name="Martinez A.T."/>
            <person name="Baldrian P."/>
            <person name="Stursova M."/>
            <person name="Martinez M.J."/>
            <person name="Novotny C."/>
            <person name="Magnuson J.K."/>
            <person name="Spatafora J.W."/>
            <person name="Maurice S."/>
            <person name="Pangilinan J."/>
            <person name="Andreopoulos W."/>
            <person name="LaButti K."/>
            <person name="Hundley H."/>
            <person name="Na H."/>
            <person name="Kuo A."/>
            <person name="Barry K."/>
            <person name="Lipzen A."/>
            <person name="Henrissat B."/>
            <person name="Riley R."/>
            <person name="Ahrendt S."/>
            <person name="Nagy L.G."/>
            <person name="Grigoriev I.V."/>
            <person name="Martin F."/>
            <person name="Rosso M.N."/>
        </authorList>
    </citation>
    <scope>NUCLEOTIDE SEQUENCE</scope>
    <source>
        <strain evidence="1">CBS 384.51</strain>
    </source>
</reference>
<dbReference type="EMBL" id="MU274924">
    <property type="protein sequence ID" value="KAI0086385.1"/>
    <property type="molecule type" value="Genomic_DNA"/>
</dbReference>
<accession>A0ACB8TWM3</accession>
<protein>
    <submittedName>
        <fullName evidence="1">Vps54-like protein-domain-containing protein</fullName>
    </submittedName>
</protein>
<gene>
    <name evidence="1" type="ORF">BDY19DRAFT_986642</name>
</gene>
<organism evidence="1 2">
    <name type="scientific">Irpex rosettiformis</name>
    <dbReference type="NCBI Taxonomy" id="378272"/>
    <lineage>
        <taxon>Eukaryota</taxon>
        <taxon>Fungi</taxon>
        <taxon>Dikarya</taxon>
        <taxon>Basidiomycota</taxon>
        <taxon>Agaricomycotina</taxon>
        <taxon>Agaricomycetes</taxon>
        <taxon>Polyporales</taxon>
        <taxon>Irpicaceae</taxon>
        <taxon>Irpex</taxon>
    </lineage>
</organism>
<name>A0ACB8TWM3_9APHY</name>
<sequence>MSDYASTSSRPASPVGDLPQVLNAARPYRFTWDVAQKKPGPGSISETTEGRDDYFAGQASYDVLAGSTANLPLGSFLPEWSSSVHGFHAISTVVNSPHKKSAPPKAHSALPAVPPADLPRVKRKDFDLYLKSVGPEWERFEKNALEGREGVAQVSIPNERPSLSGEMPVTPRTPRPPPGKPLPPLEIVPEVYFENHFNLGDPRTFNIITEFSDQHEGFMLDDPASFTYAQPLIDKMSGYADTIEQHLVREISVRSTSFFAALSNLQDLQTESEQCLGRITRMRALLKEVDEKGALKGLEVIKVEARMRNLQKLRVAVGAVGNVVEMIGVARGLVEAGQWGEALDVVDELNALWNNDDHHEENSIKPLPTPSLLNGDGRRSPLPTVAESPIASPSPQIAEPSPQTRSHKRPAPSIPISDLRAFSALPSNLHSLILRITSSLTSEIVSVLKLDLIERIDRDPAVLNGLSGPHGRGDGSTGGMHMSLKDKLRPLLHSLVRTDGIREATTSWREVVLTEVIVILKRHIPLFSLDSEEGSQNAEATKQITSMEHSAFLDLCRIMYDRFLRCIEGLQAQNAIIIEVLENIHQPKALDVSALREELGDILSSAGELANARAAKVISLRIEQHTALDLRDFYTFFNVSWDFVVKTEVICRRMIVGLRGVVVSQSKTFIQAFHQSRLSQSAKLVEDEHWNPAEVSPVVQNIVNLLVEASVQDPPDFNFNSQPISTSASSLSLSLSPTPLSPIPPPPNGTAIQPSSPVPSPMFPHHEPKHLQPPRSPDSSRRRSSGHGPSKHLKIEDRNFFAVSATLEVLVLLADYLRVIVNLPTLVTETMSRVIELLKAFNSRTCQVVLGAGAMRSAGLKNITAKHLALASQSLSIMISLIPYVREAFRRHLSQKQAVMLIEFDKLKRDYQEHQNEIHAKLIAIMGDRLSAHIKSLQVVNWDVPRPGGAVNEYMEMLTKETVTLHKVLSRYLSVSVVEFVMTQVFAAINHRLSEEYAAIDLPSLEAKERLLADARFLHEKLSGLKNVRSPTAMLEIVVQEKRVGPQTKEPLSPNPPPQRAETLASPPPSTTSRFAHMFSRATPSRSSTLLSPRPTTPVPPADTDKALPAVSTSPDPSTMLSDIAPSPTPPVMTPSRPQSPAVNGHAQPVRVPGQESNTEEASLQDVAGASDGGGLVEEPGLINENEDASPPLPPAKSEKSSEEESPLPPSKTEPALNGDSPELHGEKEEITGS</sequence>
<evidence type="ECO:0000313" key="1">
    <source>
        <dbReference type="EMBL" id="KAI0086385.1"/>
    </source>
</evidence>